<dbReference type="Gene3D" id="3.30.70.100">
    <property type="match status" value="1"/>
</dbReference>
<dbReference type="Proteomes" id="UP000033651">
    <property type="component" value="Unassembled WGS sequence"/>
</dbReference>
<dbReference type="Pfam" id="PF00708">
    <property type="entry name" value="Acylphosphatase"/>
    <property type="match status" value="1"/>
</dbReference>
<dbReference type="SUPFAM" id="SSF54975">
    <property type="entry name" value="Acylphosphatase/BLUF domain-like"/>
    <property type="match status" value="1"/>
</dbReference>
<dbReference type="EC" id="3.6.1.7" evidence="2 5"/>
<name>A0A0F3KL98_9GAMM</name>
<dbReference type="GO" id="GO:0003998">
    <property type="term" value="F:acylphosphatase activity"/>
    <property type="evidence" value="ECO:0007669"/>
    <property type="project" value="UniProtKB-EC"/>
</dbReference>
<dbReference type="RefSeq" id="WP_045830254.1">
    <property type="nucleotide sequence ID" value="NZ_JZRB01000030.1"/>
</dbReference>
<dbReference type="InterPro" id="IPR001792">
    <property type="entry name" value="Acylphosphatase-like_dom"/>
</dbReference>
<sequence>MNAARFVVRGRVQGVFFRASTREQAVGLKLTGHARNMIDGSVEVVAYGDATALDQLEAWLHDGPPTAQVEELYREEITVHDVPGDFLTK</sequence>
<dbReference type="InterPro" id="IPR017968">
    <property type="entry name" value="Acylphosphatase_CS"/>
</dbReference>
<evidence type="ECO:0000256" key="1">
    <source>
        <dbReference type="ARBA" id="ARBA00005614"/>
    </source>
</evidence>
<evidence type="ECO:0000256" key="3">
    <source>
        <dbReference type="ARBA" id="ARBA00015991"/>
    </source>
</evidence>
<evidence type="ECO:0000313" key="8">
    <source>
        <dbReference type="EMBL" id="KJV30889.1"/>
    </source>
</evidence>
<dbReference type="PROSITE" id="PS00150">
    <property type="entry name" value="ACYLPHOSPHATASE_1"/>
    <property type="match status" value="1"/>
</dbReference>
<dbReference type="InterPro" id="IPR036046">
    <property type="entry name" value="Acylphosphatase-like_dom_sf"/>
</dbReference>
<proteinExistence type="inferred from homology"/>
<dbReference type="AlphaFoldDB" id="A0A0F3KL98"/>
<organism evidence="8 9">
    <name type="scientific">Luteibacter yeojuensis</name>
    <dbReference type="NCBI Taxonomy" id="345309"/>
    <lineage>
        <taxon>Bacteria</taxon>
        <taxon>Pseudomonadati</taxon>
        <taxon>Pseudomonadota</taxon>
        <taxon>Gammaproteobacteria</taxon>
        <taxon>Lysobacterales</taxon>
        <taxon>Rhodanobacteraceae</taxon>
        <taxon>Luteibacter</taxon>
    </lineage>
</organism>
<dbReference type="EMBL" id="JZRB01000030">
    <property type="protein sequence ID" value="KJV30889.1"/>
    <property type="molecule type" value="Genomic_DNA"/>
</dbReference>
<evidence type="ECO:0000256" key="2">
    <source>
        <dbReference type="ARBA" id="ARBA00012150"/>
    </source>
</evidence>
<reference evidence="8 9" key="1">
    <citation type="submission" date="2015-03" db="EMBL/GenBank/DDBJ databases">
        <title>Draft genome sequence of Luteibacter yeojuensis strain SU11.</title>
        <authorList>
            <person name="Sulaiman J."/>
            <person name="Priya K."/>
            <person name="Chan K.-G."/>
        </authorList>
    </citation>
    <scope>NUCLEOTIDE SEQUENCE [LARGE SCALE GENOMIC DNA]</scope>
    <source>
        <strain evidence="8 9">SU11</strain>
    </source>
</reference>
<gene>
    <name evidence="8" type="ORF">VI08_14155</name>
</gene>
<protein>
    <recommendedName>
        <fullName evidence="3 5">acylphosphatase</fullName>
        <ecNumber evidence="2 5">3.6.1.7</ecNumber>
    </recommendedName>
</protein>
<evidence type="ECO:0000256" key="5">
    <source>
        <dbReference type="PROSITE-ProRule" id="PRU00520"/>
    </source>
</evidence>
<dbReference type="InterPro" id="IPR020456">
    <property type="entry name" value="Acylphosphatase"/>
</dbReference>
<comment type="catalytic activity">
    <reaction evidence="4 5">
        <text>an acyl phosphate + H2O = a carboxylate + phosphate + H(+)</text>
        <dbReference type="Rhea" id="RHEA:14965"/>
        <dbReference type="ChEBI" id="CHEBI:15377"/>
        <dbReference type="ChEBI" id="CHEBI:15378"/>
        <dbReference type="ChEBI" id="CHEBI:29067"/>
        <dbReference type="ChEBI" id="CHEBI:43474"/>
        <dbReference type="ChEBI" id="CHEBI:59918"/>
        <dbReference type="EC" id="3.6.1.7"/>
    </reaction>
</comment>
<feature type="active site" evidence="5">
    <location>
        <position position="18"/>
    </location>
</feature>
<feature type="active site" evidence="5">
    <location>
        <position position="36"/>
    </location>
</feature>
<evidence type="ECO:0000313" key="9">
    <source>
        <dbReference type="Proteomes" id="UP000033651"/>
    </source>
</evidence>
<accession>A0A0F3KL98</accession>
<evidence type="ECO:0000259" key="7">
    <source>
        <dbReference type="PROSITE" id="PS51160"/>
    </source>
</evidence>
<evidence type="ECO:0000256" key="4">
    <source>
        <dbReference type="ARBA" id="ARBA00047645"/>
    </source>
</evidence>
<comment type="caution">
    <text evidence="8">The sequence shown here is derived from an EMBL/GenBank/DDBJ whole genome shotgun (WGS) entry which is preliminary data.</text>
</comment>
<dbReference type="NCBIfam" id="NF011018">
    <property type="entry name" value="PRK14446.1"/>
    <property type="match status" value="1"/>
</dbReference>
<dbReference type="PANTHER" id="PTHR47268:SF4">
    <property type="entry name" value="ACYLPHOSPHATASE"/>
    <property type="match status" value="1"/>
</dbReference>
<dbReference type="PROSITE" id="PS51160">
    <property type="entry name" value="ACYLPHOSPHATASE_3"/>
    <property type="match status" value="1"/>
</dbReference>
<dbReference type="PATRIC" id="fig|345309.4.peg.2434"/>
<comment type="similarity">
    <text evidence="1 6">Belongs to the acylphosphatase family.</text>
</comment>
<evidence type="ECO:0000256" key="6">
    <source>
        <dbReference type="RuleBase" id="RU004168"/>
    </source>
</evidence>
<keyword evidence="9" id="KW-1185">Reference proteome</keyword>
<keyword evidence="5 8" id="KW-0378">Hydrolase</keyword>
<dbReference type="PANTHER" id="PTHR47268">
    <property type="entry name" value="ACYLPHOSPHATASE"/>
    <property type="match status" value="1"/>
</dbReference>
<dbReference type="OrthoDB" id="5295388at2"/>
<feature type="domain" description="Acylphosphatase-like" evidence="7">
    <location>
        <begin position="3"/>
        <end position="89"/>
    </location>
</feature>